<dbReference type="Gene3D" id="3.40.50.720">
    <property type="entry name" value="NAD(P)-binding Rossmann-like Domain"/>
    <property type="match status" value="1"/>
</dbReference>
<evidence type="ECO:0000256" key="1">
    <source>
        <dbReference type="ARBA" id="ARBA00023002"/>
    </source>
</evidence>
<name>A0ABW3AHV3_9MICO</name>
<comment type="caution">
    <text evidence="4">The sequence shown here is derived from an EMBL/GenBank/DDBJ whole genome shotgun (WGS) entry which is preliminary data.</text>
</comment>
<reference evidence="5" key="1">
    <citation type="journal article" date="2019" name="Int. J. Syst. Evol. Microbiol.">
        <title>The Global Catalogue of Microorganisms (GCM) 10K type strain sequencing project: providing services to taxonomists for standard genome sequencing and annotation.</title>
        <authorList>
            <consortium name="The Broad Institute Genomics Platform"/>
            <consortium name="The Broad Institute Genome Sequencing Center for Infectious Disease"/>
            <person name="Wu L."/>
            <person name="Ma J."/>
        </authorList>
    </citation>
    <scope>NUCLEOTIDE SEQUENCE [LARGE SCALE GENOMIC DNA]</scope>
    <source>
        <strain evidence="5">CCUG 54523</strain>
    </source>
</reference>
<accession>A0ABW3AHV3</accession>
<dbReference type="PANTHER" id="PTHR10366:SF564">
    <property type="entry name" value="STEROL-4-ALPHA-CARBOXYLATE 3-DEHYDROGENASE, DECARBOXYLATING"/>
    <property type="match status" value="1"/>
</dbReference>
<comment type="similarity">
    <text evidence="2">Belongs to the NAD(P)-dependent epimerase/dehydratase family. Dihydroflavonol-4-reductase subfamily.</text>
</comment>
<proteinExistence type="inferred from homology"/>
<gene>
    <name evidence="4" type="ORF">ACFQ0P_05415</name>
</gene>
<sequence>MTASSTVLVTGASGFIAKHIVRELLESGYGVRAAVRSATRRAQVEALFPDAGIEFVSLDLTSDEGWDAALRGVDALMHTASPFPTAPPKDPQDLIRPAVDGTHRALRAAESAGVTRIVLTSTCGAIYKPADQQWERVKTRADWTDPEGPRTTPYEASKTLAEQAAWRFAADHPEIRLTTINPGMVFGPALDEHYGSSLDLVEQILAGRMPFYPNVQMPAVDVRDVARMHVRALADEGSVGQRFPANAGAMTIPEIADVLRRAFPDARIHGRVAPDWLVRALATVVPLLRTAATGLGHNADVVGTDAPRQFGFEYIPTSDAVLASAEFIRSRR</sequence>
<protein>
    <submittedName>
        <fullName evidence="4">SDR family oxidoreductase</fullName>
    </submittedName>
</protein>
<dbReference type="InterPro" id="IPR036291">
    <property type="entry name" value="NAD(P)-bd_dom_sf"/>
</dbReference>
<evidence type="ECO:0000259" key="3">
    <source>
        <dbReference type="Pfam" id="PF01370"/>
    </source>
</evidence>
<dbReference type="Proteomes" id="UP001597055">
    <property type="component" value="Unassembled WGS sequence"/>
</dbReference>
<evidence type="ECO:0000313" key="4">
    <source>
        <dbReference type="EMBL" id="MFD0789829.1"/>
    </source>
</evidence>
<evidence type="ECO:0000256" key="2">
    <source>
        <dbReference type="ARBA" id="ARBA00023445"/>
    </source>
</evidence>
<keyword evidence="1" id="KW-0560">Oxidoreductase</keyword>
<organism evidence="4 5">
    <name type="scientific">Microbacterium insulae</name>
    <dbReference type="NCBI Taxonomy" id="483014"/>
    <lineage>
        <taxon>Bacteria</taxon>
        <taxon>Bacillati</taxon>
        <taxon>Actinomycetota</taxon>
        <taxon>Actinomycetes</taxon>
        <taxon>Micrococcales</taxon>
        <taxon>Microbacteriaceae</taxon>
        <taxon>Microbacterium</taxon>
    </lineage>
</organism>
<dbReference type="PANTHER" id="PTHR10366">
    <property type="entry name" value="NAD DEPENDENT EPIMERASE/DEHYDRATASE"/>
    <property type="match status" value="1"/>
</dbReference>
<dbReference type="RefSeq" id="WP_204981095.1">
    <property type="nucleotide sequence ID" value="NZ_JBHTII010000001.1"/>
</dbReference>
<dbReference type="InterPro" id="IPR050425">
    <property type="entry name" value="NAD(P)_dehydrat-like"/>
</dbReference>
<keyword evidence="5" id="KW-1185">Reference proteome</keyword>
<dbReference type="InterPro" id="IPR001509">
    <property type="entry name" value="Epimerase_deHydtase"/>
</dbReference>
<feature type="domain" description="NAD-dependent epimerase/dehydratase" evidence="3">
    <location>
        <begin position="7"/>
        <end position="237"/>
    </location>
</feature>
<dbReference type="SUPFAM" id="SSF51735">
    <property type="entry name" value="NAD(P)-binding Rossmann-fold domains"/>
    <property type="match status" value="1"/>
</dbReference>
<dbReference type="Pfam" id="PF01370">
    <property type="entry name" value="Epimerase"/>
    <property type="match status" value="1"/>
</dbReference>
<dbReference type="CDD" id="cd05227">
    <property type="entry name" value="AR_SDR_e"/>
    <property type="match status" value="1"/>
</dbReference>
<dbReference type="EMBL" id="JBHTII010000001">
    <property type="protein sequence ID" value="MFD0789829.1"/>
    <property type="molecule type" value="Genomic_DNA"/>
</dbReference>
<evidence type="ECO:0000313" key="5">
    <source>
        <dbReference type="Proteomes" id="UP001597055"/>
    </source>
</evidence>